<protein>
    <submittedName>
        <fullName evidence="1">Uncharacterized protein</fullName>
    </submittedName>
</protein>
<reference evidence="1" key="3">
    <citation type="submission" date="2025-09" db="UniProtKB">
        <authorList>
            <consortium name="Ensembl"/>
        </authorList>
    </citation>
    <scope>IDENTIFICATION</scope>
</reference>
<name>A0AC11DE25_SHEEP</name>
<sequence>MIFLICCWNLLTLLYSLISSSNFLVESLRFSMQRIMSSANSESFTSSFSIWIPFISFSALIAVAKTSRTMLNSSGESGHRCLVPDFRGNAFNFSPLRIMFAVGLSYIAFIMLRYIPSIPAFWRVFIINGC</sequence>
<dbReference type="Ensembl" id="ENSOART00020074607.1">
    <property type="protein sequence ID" value="ENSOARP00020042156.1"/>
    <property type="gene ID" value="ENSOARG00020029269.1"/>
</dbReference>
<reference evidence="1" key="2">
    <citation type="submission" date="2025-08" db="UniProtKB">
        <authorList>
            <consortium name="Ensembl"/>
        </authorList>
    </citation>
    <scope>IDENTIFICATION</scope>
</reference>
<reference evidence="1" key="1">
    <citation type="submission" date="2020-11" db="EMBL/GenBank/DDBJ databases">
        <authorList>
            <person name="Davenport K.M."/>
            <person name="Bickhart D.M."/>
            <person name="Smith T.P.L."/>
            <person name="Murdoch B.M."/>
            <person name="Rosen B.D."/>
        </authorList>
    </citation>
    <scope>NUCLEOTIDE SEQUENCE [LARGE SCALE GENOMIC DNA]</scope>
    <source>
        <strain evidence="1">OAR_USU_Benz2616</strain>
    </source>
</reference>
<accession>A0AC11DE25</accession>
<evidence type="ECO:0000313" key="1">
    <source>
        <dbReference type="Ensembl" id="ENSOARP00020042156.1"/>
    </source>
</evidence>
<proteinExistence type="predicted"/>
<organism evidence="1">
    <name type="scientific">Ovis aries</name>
    <name type="common">Sheep</name>
    <dbReference type="NCBI Taxonomy" id="9940"/>
    <lineage>
        <taxon>Eukaryota</taxon>
        <taxon>Metazoa</taxon>
        <taxon>Chordata</taxon>
        <taxon>Craniata</taxon>
        <taxon>Vertebrata</taxon>
        <taxon>Euteleostomi</taxon>
        <taxon>Mammalia</taxon>
        <taxon>Eutheria</taxon>
        <taxon>Laurasiatheria</taxon>
        <taxon>Artiodactyla</taxon>
        <taxon>Ruminantia</taxon>
        <taxon>Pecora</taxon>
        <taxon>Bovidae</taxon>
        <taxon>Caprinae</taxon>
        <taxon>Ovis</taxon>
    </lineage>
</organism>